<comment type="caution">
    <text evidence="7">Lacks conserved residue(s) required for the propagation of feature annotation.</text>
</comment>
<dbReference type="Gene3D" id="2.60.40.10">
    <property type="entry name" value="Immunoglobulins"/>
    <property type="match status" value="1"/>
</dbReference>
<dbReference type="InterPro" id="IPR007110">
    <property type="entry name" value="Ig-like_dom"/>
</dbReference>
<evidence type="ECO:0000256" key="3">
    <source>
        <dbReference type="ARBA" id="ARBA00022729"/>
    </source>
</evidence>
<evidence type="ECO:0000256" key="1">
    <source>
        <dbReference type="ARBA" id="ARBA00004613"/>
    </source>
</evidence>
<sequence length="512" mass="55518">MFLSSLDSVRLVNGTSLCSGRLERKSDQSNRSWSSVCEDDFDQQDAEVVCRDLGCGAPSVLQGALYGDGDSSASSTCSSGKAVGLTCSEPNAVRLVGGSSRCAGDLEMKTQGEWRKVHDVTQWNLKKTDILCGKLDCGSAVSTRKKKIGIKEYMWIFGSACLQPNSAVRECLSSAYRVLSFMEINCSESVRLVNGTSLCSGRLEVKSDQSDQSNQSWSSVCDKDFDQQDAEVVCRELGCGAPSFLQGALYGDGKTPMWTKEFRCGGNESALLGCGSSAGSTCSPGNAVGLTCSEPDEIRLVDGSHRCIGRLEMKHEGEWRPVDENQWDLESASLVCGQLACGAVLSIETKEMSQLNAWHVQLSCEHDSMLRECSFIQPGSSYANLEVTCSDFLVQPNISLATHTDGVSNAMQKGFEVLIGSEYTISCSILPQQPGGSFQLIWKTSAALESFTLAAVNHSAHFQFTAADPTHQGEYRCVYHLHVFSHNLSSESQPLRLTFSVPRLITRTLHGV</sequence>
<dbReference type="SMART" id="SM00202">
    <property type="entry name" value="SR"/>
    <property type="match status" value="4"/>
</dbReference>
<dbReference type="GO" id="GO:0005886">
    <property type="term" value="C:plasma membrane"/>
    <property type="evidence" value="ECO:0007669"/>
    <property type="project" value="TreeGrafter"/>
</dbReference>
<dbReference type="PRINTS" id="PR00258">
    <property type="entry name" value="SPERACTRCPTR"/>
</dbReference>
<evidence type="ECO:0000313" key="10">
    <source>
        <dbReference type="Ensembl" id="ENSGACP00000037514.1"/>
    </source>
</evidence>
<dbReference type="SUPFAM" id="SSF56487">
    <property type="entry name" value="SRCR-like"/>
    <property type="match status" value="4"/>
</dbReference>
<comment type="subcellular location">
    <subcellularLocation>
        <location evidence="1">Secreted</location>
    </subcellularLocation>
</comment>
<feature type="domain" description="SRCR" evidence="8">
    <location>
        <begin position="298"/>
        <end position="390"/>
    </location>
</feature>
<feature type="disulfide bond" evidence="7">
    <location>
        <begin position="77"/>
        <end position="87"/>
    </location>
</feature>
<dbReference type="GO" id="GO:0004252">
    <property type="term" value="F:serine-type endopeptidase activity"/>
    <property type="evidence" value="ECO:0007669"/>
    <property type="project" value="TreeGrafter"/>
</dbReference>
<feature type="disulfide bond" evidence="7">
    <location>
        <begin position="264"/>
        <end position="274"/>
    </location>
</feature>
<protein>
    <recommendedName>
        <fullName evidence="12">SRCR domain-containing protein</fullName>
    </recommendedName>
</protein>
<keyword evidence="3" id="KW-0732">Signal</keyword>
<dbReference type="InterPro" id="IPR036772">
    <property type="entry name" value="SRCR-like_dom_sf"/>
</dbReference>
<dbReference type="Gene3D" id="3.10.250.10">
    <property type="entry name" value="SRCR-like domain"/>
    <property type="match status" value="4"/>
</dbReference>
<dbReference type="PANTHER" id="PTHR48071:SF15">
    <property type="entry name" value="SRCR DOMAIN-CONTAINING PROTEIN"/>
    <property type="match status" value="1"/>
</dbReference>
<evidence type="ECO:0008006" key="12">
    <source>
        <dbReference type="Google" id="ProtNLM"/>
    </source>
</evidence>
<evidence type="ECO:0000259" key="9">
    <source>
        <dbReference type="PROSITE" id="PS50835"/>
    </source>
</evidence>
<feature type="domain" description="SRCR" evidence="8">
    <location>
        <begin position="190"/>
        <end position="293"/>
    </location>
</feature>
<evidence type="ECO:0000313" key="11">
    <source>
        <dbReference type="Proteomes" id="UP000007635"/>
    </source>
</evidence>
<dbReference type="SUPFAM" id="SSF48726">
    <property type="entry name" value="Immunoglobulin"/>
    <property type="match status" value="1"/>
</dbReference>
<reference evidence="10" key="3">
    <citation type="submission" date="2025-09" db="UniProtKB">
        <authorList>
            <consortium name="Ensembl"/>
        </authorList>
    </citation>
    <scope>IDENTIFICATION</scope>
</reference>
<evidence type="ECO:0000256" key="6">
    <source>
        <dbReference type="ARBA" id="ARBA00023180"/>
    </source>
</evidence>
<evidence type="ECO:0000256" key="7">
    <source>
        <dbReference type="PROSITE-ProRule" id="PRU00196"/>
    </source>
</evidence>
<keyword evidence="4" id="KW-0677">Repeat</keyword>
<dbReference type="InterPro" id="IPR001190">
    <property type="entry name" value="SRCR"/>
</dbReference>
<dbReference type="InterPro" id="IPR036179">
    <property type="entry name" value="Ig-like_dom_sf"/>
</dbReference>
<feature type="domain" description="Ig-like" evidence="9">
    <location>
        <begin position="396"/>
        <end position="498"/>
    </location>
</feature>
<evidence type="ECO:0000256" key="4">
    <source>
        <dbReference type="ARBA" id="ARBA00022737"/>
    </source>
</evidence>
<reference evidence="10 11" key="1">
    <citation type="journal article" date="2021" name="G3 (Bethesda)">
        <title>Improved contiguity of the threespine stickleback genome using long-read sequencing.</title>
        <authorList>
            <person name="Nath S."/>
            <person name="Shaw D.E."/>
            <person name="White M.A."/>
        </authorList>
    </citation>
    <scope>NUCLEOTIDE SEQUENCE [LARGE SCALE GENOMIC DNA]</scope>
    <source>
        <strain evidence="10 11">Lake Benthic</strain>
    </source>
</reference>
<dbReference type="AlphaFoldDB" id="A0AAQ4PFF2"/>
<proteinExistence type="predicted"/>
<feature type="domain" description="SRCR" evidence="8">
    <location>
        <begin position="9"/>
        <end position="133"/>
    </location>
</feature>
<dbReference type="InterPro" id="IPR013783">
    <property type="entry name" value="Ig-like_fold"/>
</dbReference>
<evidence type="ECO:0000259" key="8">
    <source>
        <dbReference type="PROSITE" id="PS50287"/>
    </source>
</evidence>
<dbReference type="PANTHER" id="PTHR48071">
    <property type="entry name" value="SRCR DOMAIN-CONTAINING PROTEIN"/>
    <property type="match status" value="1"/>
</dbReference>
<keyword evidence="11" id="KW-1185">Reference proteome</keyword>
<dbReference type="PROSITE" id="PS50835">
    <property type="entry name" value="IG_LIKE"/>
    <property type="match status" value="1"/>
</dbReference>
<reference evidence="10" key="2">
    <citation type="submission" date="2025-08" db="UniProtKB">
        <authorList>
            <consortium name="Ensembl"/>
        </authorList>
    </citation>
    <scope>IDENTIFICATION</scope>
</reference>
<dbReference type="GeneTree" id="ENSGT00940000163299"/>
<keyword evidence="5 7" id="KW-1015">Disulfide bond</keyword>
<dbReference type="Ensembl" id="ENSGACT00000036916.1">
    <property type="protein sequence ID" value="ENSGACP00000037514.1"/>
    <property type="gene ID" value="ENSGACG00000013418.2"/>
</dbReference>
<dbReference type="FunFam" id="3.10.250.10:FF:000004">
    <property type="entry name" value="Scavenger receptor cysteine-rich type 1 protein M130"/>
    <property type="match status" value="1"/>
</dbReference>
<dbReference type="Pfam" id="PF00530">
    <property type="entry name" value="SRCR"/>
    <property type="match status" value="4"/>
</dbReference>
<dbReference type="PROSITE" id="PS50287">
    <property type="entry name" value="SRCR_2"/>
    <property type="match status" value="3"/>
</dbReference>
<keyword evidence="2" id="KW-0964">Secreted</keyword>
<organism evidence="10 11">
    <name type="scientific">Gasterosteus aculeatus aculeatus</name>
    <name type="common">three-spined stickleback</name>
    <dbReference type="NCBI Taxonomy" id="481459"/>
    <lineage>
        <taxon>Eukaryota</taxon>
        <taxon>Metazoa</taxon>
        <taxon>Chordata</taxon>
        <taxon>Craniata</taxon>
        <taxon>Vertebrata</taxon>
        <taxon>Euteleostomi</taxon>
        <taxon>Actinopterygii</taxon>
        <taxon>Neopterygii</taxon>
        <taxon>Teleostei</taxon>
        <taxon>Neoteleostei</taxon>
        <taxon>Acanthomorphata</taxon>
        <taxon>Eupercaria</taxon>
        <taxon>Perciformes</taxon>
        <taxon>Cottioidei</taxon>
        <taxon>Gasterosteales</taxon>
        <taxon>Gasterosteidae</taxon>
        <taxon>Gasterosteus</taxon>
    </lineage>
</organism>
<evidence type="ECO:0000256" key="2">
    <source>
        <dbReference type="ARBA" id="ARBA00022525"/>
    </source>
</evidence>
<evidence type="ECO:0000256" key="5">
    <source>
        <dbReference type="ARBA" id="ARBA00023157"/>
    </source>
</evidence>
<dbReference type="Proteomes" id="UP000007635">
    <property type="component" value="Chromosome I"/>
</dbReference>
<dbReference type="GO" id="GO:0031638">
    <property type="term" value="P:zymogen activation"/>
    <property type="evidence" value="ECO:0007669"/>
    <property type="project" value="TreeGrafter"/>
</dbReference>
<keyword evidence="6" id="KW-0325">Glycoprotein</keyword>
<dbReference type="GO" id="GO:0005615">
    <property type="term" value="C:extracellular space"/>
    <property type="evidence" value="ECO:0007669"/>
    <property type="project" value="TreeGrafter"/>
</dbReference>
<accession>A0AAQ4PFF2</accession>
<name>A0AAQ4PFF2_GASAC</name>